<gene>
    <name evidence="2" type="ORF">H4R34_001722</name>
</gene>
<reference evidence="2" key="1">
    <citation type="submission" date="2022-07" db="EMBL/GenBank/DDBJ databases">
        <title>Phylogenomic reconstructions and comparative analyses of Kickxellomycotina fungi.</title>
        <authorList>
            <person name="Reynolds N.K."/>
            <person name="Stajich J.E."/>
            <person name="Barry K."/>
            <person name="Grigoriev I.V."/>
            <person name="Crous P."/>
            <person name="Smith M.E."/>
        </authorList>
    </citation>
    <scope>NUCLEOTIDE SEQUENCE</scope>
    <source>
        <strain evidence="2">RSA 567</strain>
    </source>
</reference>
<evidence type="ECO:0000313" key="2">
    <source>
        <dbReference type="EMBL" id="KAJ1982429.1"/>
    </source>
</evidence>
<comment type="caution">
    <text evidence="2">The sequence shown here is derived from an EMBL/GenBank/DDBJ whole genome shotgun (WGS) entry which is preliminary data.</text>
</comment>
<name>A0A9W8B7X3_9FUNG</name>
<proteinExistence type="predicted"/>
<dbReference type="OrthoDB" id="5564421at2759"/>
<organism evidence="2 3">
    <name type="scientific">Dimargaris verticillata</name>
    <dbReference type="NCBI Taxonomy" id="2761393"/>
    <lineage>
        <taxon>Eukaryota</taxon>
        <taxon>Fungi</taxon>
        <taxon>Fungi incertae sedis</taxon>
        <taxon>Zoopagomycota</taxon>
        <taxon>Kickxellomycotina</taxon>
        <taxon>Dimargaritomycetes</taxon>
        <taxon>Dimargaritales</taxon>
        <taxon>Dimargaritaceae</taxon>
        <taxon>Dimargaris</taxon>
    </lineage>
</organism>
<accession>A0A9W8B7X3</accession>
<feature type="region of interest" description="Disordered" evidence="1">
    <location>
        <begin position="46"/>
        <end position="96"/>
    </location>
</feature>
<keyword evidence="3" id="KW-1185">Reference proteome</keyword>
<dbReference type="EMBL" id="JANBQB010000091">
    <property type="protein sequence ID" value="KAJ1982429.1"/>
    <property type="molecule type" value="Genomic_DNA"/>
</dbReference>
<dbReference type="Proteomes" id="UP001151582">
    <property type="component" value="Unassembled WGS sequence"/>
</dbReference>
<evidence type="ECO:0000256" key="1">
    <source>
        <dbReference type="SAM" id="MobiDB-lite"/>
    </source>
</evidence>
<feature type="region of interest" description="Disordered" evidence="1">
    <location>
        <begin position="1225"/>
        <end position="1259"/>
    </location>
</feature>
<protein>
    <submittedName>
        <fullName evidence="2">Uncharacterized protein</fullName>
    </submittedName>
</protein>
<feature type="compositionally biased region" description="Basic residues" evidence="1">
    <location>
        <begin position="70"/>
        <end position="79"/>
    </location>
</feature>
<feature type="compositionally biased region" description="Polar residues" evidence="1">
    <location>
        <begin position="1248"/>
        <end position="1259"/>
    </location>
</feature>
<evidence type="ECO:0000313" key="3">
    <source>
        <dbReference type="Proteomes" id="UP001151582"/>
    </source>
</evidence>
<sequence length="1304" mass="143824">MAESDLSLHQLAQCLDDAADPAVALANLWTKCQAVFAQQQQQLNDAVAGATKDSRSPHDSPRTTSGKYSPHTKGKKARNKAQVTTRSPPHPSKRRRLELDNLTFQPAEQVEDVRRAGEHLGYLLTQHYQQWADHLIPWTLAGIAQWVSTTTDTLDIEPRWYFSKLPITHMLLTLVTNTLNQLSDTEPSADHGLSLSVPMAQCLRYLFPPTDPHWLSRAGVVSLLLAVASAPLITNLALLILELEAEALRGNQVESQLIAMYAELHGVRTAFPGETSRALLGLLRTYYAYVTRSSLDPAADHPATLRVLLPSLLRPTSTGCGVLFWIGPELLSRWSSAELATLISFESTYGFSITRRDEPAFAELFQQWLTDVITAGPLGPLEYYALYDGLQRLTLYLHQHNGEQCGTSLPPSATAPTSAAVVALPACNRLFSLLVQHCHKLFQQQHLAKVAEPTPSSPPRPAQDIRVLASEFTHHLADILAHWDTHSLCPFAHRQPDPTTCIISESFAFLYLDLMELLGIMGTWRTRNDIVYYIWLILGNTHGWLPLTAQFPLGASFTPLTDPTSPHSVFLLHTHSLGRLFTAFELYSNDYVKLAMGQLLRDIADDPLAYGPEGLVHLTNRLVALSDLCHNASTRDHPLATNLTHILQEACLEHMALLMDLVEFSLAESAMVSVANESTDLTSTMAQLTRPITLVEKLSRVLQANVVTAPAFWTTGRAKVLVQRHVLLYARESALLATIPAAAMGARGQLVRELGSFLVDMGRDDLTFRNLIQDIVDIWFVSAPEQILFQASAVQSVLAIFQRIDIDRLGSSLLDVDPSPPPMAASAAMASDPEPQAWYTRLNGLLMKSRLPNGSSANDGGEDRKHRRSALANSNSSGRGLFAAGMALTRSSDRRRSRHNLFGTFRREVVPPSSVDLTSYWTNAMVGTNGSTSLLTPTVCSPTSARPATVGSLITLLAPRSDKPQGTVDEQREVPRELVQRTFVYWYGYMGLSKGRHRSGPPLFSTASVQLTVHRWLLKVVEQCLGPRESDQYAQRARQVTICLWQQLAALQQFESVTKYEEFLPRPVPFLRDVRRFNRCRQHPMVLQMIRLASADLASLVDCAPILTSTLAGLIGFFHQQHTNPASKFGDELGMVQDLLAVLISAQVLVTPLDRVGELCPRLSSGDVAKVLYGCVWRVFVRKLTALSQTVSPISLARSDGTESRGPPCSHTLFRDMTAVDGMSTTPAEPPVLSLDPAPMAAHPEAAGSSQHASSPSNWDTLRTTLVDRDHLLDQAEVAEMREIVFATVTNNLPHTLPFVSLFV</sequence>
<feature type="compositionally biased region" description="Basic and acidic residues" evidence="1">
    <location>
        <begin position="52"/>
        <end position="61"/>
    </location>
</feature>
<feature type="region of interest" description="Disordered" evidence="1">
    <location>
        <begin position="850"/>
        <end position="878"/>
    </location>
</feature>